<evidence type="ECO:0000259" key="12">
    <source>
        <dbReference type="PROSITE" id="PS50994"/>
    </source>
</evidence>
<evidence type="ECO:0000259" key="11">
    <source>
        <dbReference type="PROSITE" id="PS50879"/>
    </source>
</evidence>
<dbReference type="GO" id="GO:0008270">
    <property type="term" value="F:zinc ion binding"/>
    <property type="evidence" value="ECO:0007669"/>
    <property type="project" value="UniProtKB-KW"/>
</dbReference>
<dbReference type="PANTHER" id="PTHR41694:SF3">
    <property type="entry name" value="RNA-DIRECTED DNA POLYMERASE-RELATED"/>
    <property type="match status" value="1"/>
</dbReference>
<keyword evidence="6" id="KW-0255">Endonuclease</keyword>
<evidence type="ECO:0000256" key="1">
    <source>
        <dbReference type="ARBA" id="ARBA00012493"/>
    </source>
</evidence>
<dbReference type="Gene3D" id="3.30.420.10">
    <property type="entry name" value="Ribonuclease H-like superfamily/Ribonuclease H"/>
    <property type="match status" value="2"/>
</dbReference>
<feature type="non-terminal residue" evidence="13">
    <location>
        <position position="1"/>
    </location>
</feature>
<dbReference type="PROSITE" id="PS50994">
    <property type="entry name" value="INTEGRASE"/>
    <property type="match status" value="1"/>
</dbReference>
<keyword evidence="5" id="KW-0479">Metal-binding</keyword>
<dbReference type="AlphaFoldDB" id="A0A093PJ61"/>
<dbReference type="PROSITE" id="PS50879">
    <property type="entry name" value="RNASE_H_1"/>
    <property type="match status" value="1"/>
</dbReference>
<reference evidence="13 14" key="1">
    <citation type="submission" date="2014-06" db="EMBL/GenBank/DDBJ databases">
        <title>Genome evolution of avian class.</title>
        <authorList>
            <person name="Zhang G."/>
            <person name="Li C."/>
        </authorList>
    </citation>
    <scope>NUCLEOTIDE SEQUENCE [LARGE SCALE GENOMIC DNA]</scope>
    <source>
        <strain evidence="13">BGI_N305</strain>
    </source>
</reference>
<evidence type="ECO:0000256" key="7">
    <source>
        <dbReference type="ARBA" id="ARBA00022801"/>
    </source>
</evidence>
<evidence type="ECO:0000259" key="10">
    <source>
        <dbReference type="PROSITE" id="PS50876"/>
    </source>
</evidence>
<feature type="domain" description="Integrase catalytic" evidence="12">
    <location>
        <begin position="152"/>
        <end position="274"/>
    </location>
</feature>
<evidence type="ECO:0000256" key="3">
    <source>
        <dbReference type="ARBA" id="ARBA00022695"/>
    </source>
</evidence>
<dbReference type="InterPro" id="IPR002156">
    <property type="entry name" value="RNaseH_domain"/>
</dbReference>
<keyword evidence="14" id="KW-1185">Reference proteome</keyword>
<dbReference type="Gene3D" id="1.10.10.200">
    <property type="match status" value="1"/>
</dbReference>
<accession>A0A093PJ61</accession>
<evidence type="ECO:0000256" key="4">
    <source>
        <dbReference type="ARBA" id="ARBA00022722"/>
    </source>
</evidence>
<evidence type="ECO:0000256" key="6">
    <source>
        <dbReference type="ARBA" id="ARBA00022759"/>
    </source>
</evidence>
<keyword evidence="9" id="KW-0863">Zinc-finger</keyword>
<keyword evidence="4" id="KW-0540">Nuclease</keyword>
<feature type="domain" description="RNase H type-1" evidence="11">
    <location>
        <begin position="1"/>
        <end position="100"/>
    </location>
</feature>
<dbReference type="InterPro" id="IPR003308">
    <property type="entry name" value="Integrase_Zn-bd_dom_N"/>
</dbReference>
<dbReference type="OrthoDB" id="9381447at2759"/>
<dbReference type="GO" id="GO:0035613">
    <property type="term" value="F:RNA stem-loop binding"/>
    <property type="evidence" value="ECO:0007669"/>
    <property type="project" value="TreeGrafter"/>
</dbReference>
<protein>
    <recommendedName>
        <fullName evidence="1">RNA-directed DNA polymerase</fullName>
        <ecNumber evidence="1">2.7.7.49</ecNumber>
    </recommendedName>
</protein>
<dbReference type="InterPro" id="IPR001584">
    <property type="entry name" value="Integrase_cat-core"/>
</dbReference>
<dbReference type="SUPFAM" id="SSF46919">
    <property type="entry name" value="N-terminal Zn binding domain of HIV integrase"/>
    <property type="match status" value="1"/>
</dbReference>
<proteinExistence type="predicted"/>
<dbReference type="EC" id="2.7.7.49" evidence="1"/>
<evidence type="ECO:0000313" key="14">
    <source>
        <dbReference type="Proteomes" id="UP000053258"/>
    </source>
</evidence>
<dbReference type="Proteomes" id="UP000053258">
    <property type="component" value="Unassembled WGS sequence"/>
</dbReference>
<feature type="non-terminal residue" evidence="13">
    <location>
        <position position="274"/>
    </location>
</feature>
<dbReference type="InterPro" id="IPR036397">
    <property type="entry name" value="RNaseH_sf"/>
</dbReference>
<gene>
    <name evidence="13" type="ORF">N305_09154</name>
</gene>
<dbReference type="PROSITE" id="PS50876">
    <property type="entry name" value="ZF_INTEGRASE"/>
    <property type="match status" value="1"/>
</dbReference>
<feature type="domain" description="Integrase-type" evidence="10">
    <location>
        <begin position="102"/>
        <end position="143"/>
    </location>
</feature>
<dbReference type="Pfam" id="PF02022">
    <property type="entry name" value="Integrase_Zn"/>
    <property type="match status" value="1"/>
</dbReference>
<evidence type="ECO:0000313" key="13">
    <source>
        <dbReference type="EMBL" id="KFW74290.1"/>
    </source>
</evidence>
<organism evidence="13 14">
    <name type="scientific">Manacus vitellinus</name>
    <name type="common">golden-collared manakin</name>
    <dbReference type="NCBI Taxonomy" id="328815"/>
    <lineage>
        <taxon>Eukaryota</taxon>
        <taxon>Metazoa</taxon>
        <taxon>Chordata</taxon>
        <taxon>Craniata</taxon>
        <taxon>Vertebrata</taxon>
        <taxon>Euteleostomi</taxon>
        <taxon>Archelosauria</taxon>
        <taxon>Archosauria</taxon>
        <taxon>Dinosauria</taxon>
        <taxon>Saurischia</taxon>
        <taxon>Theropoda</taxon>
        <taxon>Coelurosauria</taxon>
        <taxon>Aves</taxon>
        <taxon>Neognathae</taxon>
        <taxon>Neoaves</taxon>
        <taxon>Telluraves</taxon>
        <taxon>Australaves</taxon>
        <taxon>Passeriformes</taxon>
        <taxon>Pipridae</taxon>
        <taxon>Manacus</taxon>
    </lineage>
</organism>
<dbReference type="Pfam" id="PF00665">
    <property type="entry name" value="rve"/>
    <property type="match status" value="1"/>
</dbReference>
<dbReference type="GO" id="GO:0015074">
    <property type="term" value="P:DNA integration"/>
    <property type="evidence" value="ECO:0007669"/>
    <property type="project" value="InterPro"/>
</dbReference>
<evidence type="ECO:0000256" key="2">
    <source>
        <dbReference type="ARBA" id="ARBA00022679"/>
    </source>
</evidence>
<sequence length="274" mass="30940">SVQALELAATRIALGKFSEQPVNIVTDSCYAAGLVSRPECSFLRDVPNPHLLFEMCSIWVLINHRRFDFYIMHTRSHTDMPGPIADGKWEADKAAMFNTIPRVLEQAKLSHSFFHQNARSPKRQFKITINQAQNIIMACPDCQKITPMPSQEGVNPRGLMANEIWQTDITHISEFGTLKYVHVTVDTHSQYITAAAHTGEKAKDVMRHWLSCFATLGTPKQIKTDNGPAFISEKVRDFLSDWGISHVTGIPHSPTRQAIVERAHHTLEEMLARQ</sequence>
<keyword evidence="8" id="KW-0695">RNA-directed DNA polymerase</keyword>
<dbReference type="EMBL" id="KL668798">
    <property type="protein sequence ID" value="KFW74290.1"/>
    <property type="molecule type" value="Genomic_DNA"/>
</dbReference>
<keyword evidence="3" id="KW-0548">Nucleotidyltransferase</keyword>
<dbReference type="PANTHER" id="PTHR41694">
    <property type="entry name" value="ENDOGENOUS RETROVIRUS GROUP K MEMBER POL PROTEIN"/>
    <property type="match status" value="1"/>
</dbReference>
<dbReference type="SUPFAM" id="SSF53098">
    <property type="entry name" value="Ribonuclease H-like"/>
    <property type="match status" value="2"/>
</dbReference>
<keyword evidence="2" id="KW-0808">Transferase</keyword>
<dbReference type="GO" id="GO:0003964">
    <property type="term" value="F:RNA-directed DNA polymerase activity"/>
    <property type="evidence" value="ECO:0007669"/>
    <property type="project" value="UniProtKB-KW"/>
</dbReference>
<evidence type="ECO:0000256" key="5">
    <source>
        <dbReference type="ARBA" id="ARBA00022723"/>
    </source>
</evidence>
<name>A0A093PJ61_9PASS</name>
<dbReference type="InterPro" id="IPR017856">
    <property type="entry name" value="Integrase-like_N"/>
</dbReference>
<keyword evidence="9" id="KW-0862">Zinc</keyword>
<dbReference type="GO" id="GO:0004523">
    <property type="term" value="F:RNA-DNA hybrid ribonuclease activity"/>
    <property type="evidence" value="ECO:0007669"/>
    <property type="project" value="InterPro"/>
</dbReference>
<keyword evidence="7" id="KW-0378">Hydrolase</keyword>
<dbReference type="InterPro" id="IPR012337">
    <property type="entry name" value="RNaseH-like_sf"/>
</dbReference>
<evidence type="ECO:0000256" key="9">
    <source>
        <dbReference type="PROSITE-ProRule" id="PRU00450"/>
    </source>
</evidence>
<evidence type="ECO:0000256" key="8">
    <source>
        <dbReference type="ARBA" id="ARBA00022918"/>
    </source>
</evidence>